<name>A0A7S0VB73_9CHLO</name>
<evidence type="ECO:0000313" key="3">
    <source>
        <dbReference type="EMBL" id="CAD8779116.1"/>
    </source>
</evidence>
<feature type="compositionally biased region" description="Polar residues" evidence="1">
    <location>
        <begin position="150"/>
        <end position="180"/>
    </location>
</feature>
<dbReference type="InterPro" id="IPR046347">
    <property type="entry name" value="bZIP_sf"/>
</dbReference>
<feature type="region of interest" description="Disordered" evidence="1">
    <location>
        <begin position="570"/>
        <end position="619"/>
    </location>
</feature>
<evidence type="ECO:0000259" key="2">
    <source>
        <dbReference type="PROSITE" id="PS50217"/>
    </source>
</evidence>
<evidence type="ECO:0000256" key="1">
    <source>
        <dbReference type="SAM" id="MobiDB-lite"/>
    </source>
</evidence>
<reference evidence="3" key="1">
    <citation type="submission" date="2021-01" db="EMBL/GenBank/DDBJ databases">
        <authorList>
            <person name="Corre E."/>
            <person name="Pelletier E."/>
            <person name="Niang G."/>
            <person name="Scheremetjew M."/>
            <person name="Finn R."/>
            <person name="Kale V."/>
            <person name="Holt S."/>
            <person name="Cochrane G."/>
            <person name="Meng A."/>
            <person name="Brown T."/>
            <person name="Cohen L."/>
        </authorList>
    </citation>
    <scope>NUCLEOTIDE SEQUENCE</scope>
    <source>
        <strain evidence="3">SAG 63-3</strain>
    </source>
</reference>
<dbReference type="EMBL" id="HBFM01021615">
    <property type="protein sequence ID" value="CAD8779116.1"/>
    <property type="molecule type" value="Transcribed_RNA"/>
</dbReference>
<organism evidence="3">
    <name type="scientific">Polytomella parva</name>
    <dbReference type="NCBI Taxonomy" id="51329"/>
    <lineage>
        <taxon>Eukaryota</taxon>
        <taxon>Viridiplantae</taxon>
        <taxon>Chlorophyta</taxon>
        <taxon>core chlorophytes</taxon>
        <taxon>Chlorophyceae</taxon>
        <taxon>CS clade</taxon>
        <taxon>Chlamydomonadales</taxon>
        <taxon>Chlamydomonadaceae</taxon>
        <taxon>Polytomella</taxon>
    </lineage>
</organism>
<dbReference type="AlphaFoldDB" id="A0A7S0VB73"/>
<protein>
    <recommendedName>
        <fullName evidence="2">BZIP domain-containing protein</fullName>
    </recommendedName>
</protein>
<gene>
    <name evidence="3" type="ORF">PPAR00522_LOCUS14083</name>
</gene>
<dbReference type="SUPFAM" id="SSF57959">
    <property type="entry name" value="Leucine zipper domain"/>
    <property type="match status" value="1"/>
</dbReference>
<feature type="compositionally biased region" description="Low complexity" evidence="1">
    <location>
        <begin position="570"/>
        <end position="580"/>
    </location>
</feature>
<dbReference type="GO" id="GO:0003700">
    <property type="term" value="F:DNA-binding transcription factor activity"/>
    <property type="evidence" value="ECO:0007669"/>
    <property type="project" value="InterPro"/>
</dbReference>
<feature type="compositionally biased region" description="Low complexity" evidence="1">
    <location>
        <begin position="592"/>
        <end position="619"/>
    </location>
</feature>
<dbReference type="CDD" id="cd14688">
    <property type="entry name" value="bZIP_YAP"/>
    <property type="match status" value="1"/>
</dbReference>
<dbReference type="InterPro" id="IPR004827">
    <property type="entry name" value="bZIP"/>
</dbReference>
<dbReference type="PROSITE" id="PS50217">
    <property type="entry name" value="BZIP"/>
    <property type="match status" value="1"/>
</dbReference>
<dbReference type="Gene3D" id="1.20.5.170">
    <property type="match status" value="1"/>
</dbReference>
<feature type="region of interest" description="Disordered" evidence="1">
    <location>
        <begin position="143"/>
        <end position="222"/>
    </location>
</feature>
<proteinExistence type="predicted"/>
<sequence>MFNKDVSGSVNPNLQGLQGHMGGPNDFGVDDLVDLDHYLDHYLVQLQNDQRTSSNPAVLGDNINQMNNSSNLSGLAWGSVPMVGGSAVGNNNFNSQLGIGMGQPQLGLNPMSNFYSLPSNAVGAGGNMGNLSNLQNNATIRSTVMPPLPSESSRSVIQPQALPNLSKSSSRQRMKTNSSRGSRKSEAEVSSEELDSSADSASSDDEQRSKKKKELPLDEAERRHLALQEKNRKAQRRFRERQKNKLQELHKQIEDLNTKVSQLQTENSALHSRTSILEKVLDMRNEQIQVMQENKEVTEAELATLNAPGNQLVPLTSDMMKELSSEEIYKIYQTYVKELSVRLVDANRGALNDSQGHLDLERLVKDMSVLIMRLGVAKPLETRKFIVFSRQYLGNTEKEVIDLWKTVMRNIDLSEPQMREVVDLKRMFLQKIEPIMEERKHLNVSIQSNLPHDTFHTKNSISYIKAHEAVSKLRDNLRAEQHIVLEFAIAVFRGVFKPRQMATLLVKCYPAVPDALGIATALASELGEPDTPATQQLAMQLGGYSIAGNNMLLGPPSNYLNIGTMNNNGGNSTSTPGMSNLNLGSAQGGPVANGASNSGSVRSGVSGATNNPGTNPLAGNNGLGGGVAFSTNNAADLSQIHQQQATVAALSAALVSGTSAGSTGLGGESGVNRGGTGGMISGVEALAALTGNNMGGGPP</sequence>
<accession>A0A7S0VB73</accession>
<feature type="domain" description="BZIP" evidence="2">
    <location>
        <begin position="221"/>
        <end position="284"/>
    </location>
</feature>